<dbReference type="EMBL" id="JBHSGK010000003">
    <property type="protein sequence ID" value="MFC4735584.1"/>
    <property type="molecule type" value="Genomic_DNA"/>
</dbReference>
<comment type="caution">
    <text evidence="8">The sequence shown here is derived from an EMBL/GenBank/DDBJ whole genome shotgun (WGS) entry which is preliminary data.</text>
</comment>
<evidence type="ECO:0000256" key="4">
    <source>
        <dbReference type="ARBA" id="ARBA00013208"/>
    </source>
</evidence>
<keyword evidence="6" id="KW-0472">Membrane</keyword>
<dbReference type="SUPFAM" id="SSF51306">
    <property type="entry name" value="LexA/Signal peptidase"/>
    <property type="match status" value="1"/>
</dbReference>
<accession>A0ABV9NVK4</accession>
<evidence type="ECO:0000313" key="9">
    <source>
        <dbReference type="Proteomes" id="UP001595896"/>
    </source>
</evidence>
<evidence type="ECO:0000259" key="7">
    <source>
        <dbReference type="Pfam" id="PF10502"/>
    </source>
</evidence>
<evidence type="ECO:0000313" key="8">
    <source>
        <dbReference type="EMBL" id="MFC4735584.1"/>
    </source>
</evidence>
<dbReference type="InterPro" id="IPR000223">
    <property type="entry name" value="Pept_S26A_signal_pept_1"/>
</dbReference>
<dbReference type="InterPro" id="IPR036286">
    <property type="entry name" value="LexA/Signal_pep-like_sf"/>
</dbReference>
<reference evidence="9" key="1">
    <citation type="journal article" date="2019" name="Int. J. Syst. Evol. Microbiol.">
        <title>The Global Catalogue of Microorganisms (GCM) 10K type strain sequencing project: providing services to taxonomists for standard genome sequencing and annotation.</title>
        <authorList>
            <consortium name="The Broad Institute Genomics Platform"/>
            <consortium name="The Broad Institute Genome Sequencing Center for Infectious Disease"/>
            <person name="Wu L."/>
            <person name="Ma J."/>
        </authorList>
    </citation>
    <scope>NUCLEOTIDE SEQUENCE [LARGE SCALE GENOMIC DNA]</scope>
    <source>
        <strain evidence="9">JCM 12165</strain>
    </source>
</reference>
<feature type="domain" description="Peptidase S26" evidence="7">
    <location>
        <begin position="7"/>
        <end position="160"/>
    </location>
</feature>
<dbReference type="NCBIfam" id="TIGR02227">
    <property type="entry name" value="sigpep_I_bact"/>
    <property type="match status" value="1"/>
</dbReference>
<evidence type="ECO:0000256" key="3">
    <source>
        <dbReference type="ARBA" id="ARBA00009370"/>
    </source>
</evidence>
<dbReference type="CDD" id="cd06530">
    <property type="entry name" value="S26_SPase_I"/>
    <property type="match status" value="1"/>
</dbReference>
<evidence type="ECO:0000256" key="5">
    <source>
        <dbReference type="ARBA" id="ARBA00022801"/>
    </source>
</evidence>
<dbReference type="Proteomes" id="UP001595896">
    <property type="component" value="Unassembled WGS sequence"/>
</dbReference>
<protein>
    <recommendedName>
        <fullName evidence="4 6">Signal peptidase I</fullName>
        <ecNumber evidence="4 6">3.4.21.89</ecNumber>
    </recommendedName>
</protein>
<dbReference type="PROSITE" id="PS00761">
    <property type="entry name" value="SPASE_I_3"/>
    <property type="match status" value="1"/>
</dbReference>
<dbReference type="PRINTS" id="PR00727">
    <property type="entry name" value="LEADERPTASE"/>
</dbReference>
<keyword evidence="6" id="KW-0645">Protease</keyword>
<dbReference type="PANTHER" id="PTHR43390:SF1">
    <property type="entry name" value="CHLOROPLAST PROCESSING PEPTIDASE"/>
    <property type="match status" value="1"/>
</dbReference>
<name>A0ABV9NVK4_9BACI</name>
<dbReference type="Gene3D" id="2.10.109.10">
    <property type="entry name" value="Umud Fragment, subunit A"/>
    <property type="match status" value="1"/>
</dbReference>
<keyword evidence="5 6" id="KW-0378">Hydrolase</keyword>
<keyword evidence="6" id="KW-1133">Transmembrane helix</keyword>
<comment type="catalytic activity">
    <reaction evidence="1 6">
        <text>Cleavage of hydrophobic, N-terminal signal or leader sequences from secreted and periplasmic proteins.</text>
        <dbReference type="EC" id="3.4.21.89"/>
    </reaction>
</comment>
<evidence type="ECO:0000256" key="1">
    <source>
        <dbReference type="ARBA" id="ARBA00000677"/>
    </source>
</evidence>
<evidence type="ECO:0000256" key="6">
    <source>
        <dbReference type="RuleBase" id="RU362042"/>
    </source>
</evidence>
<dbReference type="GO" id="GO:0009003">
    <property type="term" value="F:signal peptidase activity"/>
    <property type="evidence" value="ECO:0007669"/>
    <property type="project" value="UniProtKB-EC"/>
</dbReference>
<gene>
    <name evidence="8" type="primary">lepB</name>
    <name evidence="8" type="ORF">ACFO4L_03200</name>
</gene>
<comment type="subcellular location">
    <subcellularLocation>
        <location evidence="2">Cell membrane</location>
        <topology evidence="2">Single-pass type II membrane protein</topology>
    </subcellularLocation>
    <subcellularLocation>
        <location evidence="6">Membrane</location>
        <topology evidence="6">Single-pass type II membrane protein</topology>
    </subcellularLocation>
</comment>
<dbReference type="EC" id="3.4.21.89" evidence="4 6"/>
<sequence length="169" mass="19267">MYPEEQWRWFSAVMLSILILVSVRLFVFSPAVVDGDSMEPSLRHENRMLISHIGYVFDEPERFDIVVFTSNDERHYVKRVIGLPGDTLWYDDGRLMVNGIPVAEPFLTGEKPAVPSEERLTVPDEHVYVLGDNRLNSYDSRHIGPVPVNQISGKAELIFWPPTNAGLLN</sequence>
<feature type="transmembrane region" description="Helical" evidence="6">
    <location>
        <begin position="12"/>
        <end position="33"/>
    </location>
</feature>
<dbReference type="PANTHER" id="PTHR43390">
    <property type="entry name" value="SIGNAL PEPTIDASE I"/>
    <property type="match status" value="1"/>
</dbReference>
<dbReference type="InterPro" id="IPR019757">
    <property type="entry name" value="Pept_S26A_signal_pept_1_Lys-AS"/>
</dbReference>
<keyword evidence="9" id="KW-1185">Reference proteome</keyword>
<proteinExistence type="inferred from homology"/>
<evidence type="ECO:0000256" key="2">
    <source>
        <dbReference type="ARBA" id="ARBA00004401"/>
    </source>
</evidence>
<organism evidence="8 9">
    <name type="scientific">Bacillus daqingensis</name>
    <dbReference type="NCBI Taxonomy" id="872396"/>
    <lineage>
        <taxon>Bacteria</taxon>
        <taxon>Bacillati</taxon>
        <taxon>Bacillota</taxon>
        <taxon>Bacilli</taxon>
        <taxon>Bacillales</taxon>
        <taxon>Bacillaceae</taxon>
        <taxon>Bacillus</taxon>
    </lineage>
</organism>
<comment type="similarity">
    <text evidence="3 6">Belongs to the peptidase S26 family.</text>
</comment>
<dbReference type="PROSITE" id="PS00760">
    <property type="entry name" value="SPASE_I_2"/>
    <property type="match status" value="1"/>
</dbReference>
<dbReference type="Pfam" id="PF10502">
    <property type="entry name" value="Peptidase_S26"/>
    <property type="match status" value="1"/>
</dbReference>
<dbReference type="InterPro" id="IPR019533">
    <property type="entry name" value="Peptidase_S26"/>
</dbReference>
<dbReference type="InterPro" id="IPR019758">
    <property type="entry name" value="Pept_S26A_signal_pept_1_CS"/>
</dbReference>
<keyword evidence="6" id="KW-0812">Transmembrane</keyword>
<dbReference type="RefSeq" id="WP_377908207.1">
    <property type="nucleotide sequence ID" value="NZ_JBHSGK010000003.1"/>
</dbReference>